<dbReference type="InterPro" id="IPR052345">
    <property type="entry name" value="Rad_response_metalloprotease"/>
</dbReference>
<dbReference type="KEGG" id="psd:DSC_13955"/>
<dbReference type="RefSeq" id="WP_014161608.1">
    <property type="nucleotide sequence ID" value="NC_016147.2"/>
</dbReference>
<dbReference type="HOGENOM" id="CLU_087002_0_0_6"/>
<dbReference type="OrthoDB" id="9794834at2"/>
<dbReference type="EMBL" id="CP003093">
    <property type="protein sequence ID" value="AER57435.1"/>
    <property type="molecule type" value="Genomic_DNA"/>
</dbReference>
<reference evidence="2 3" key="1">
    <citation type="journal article" date="2012" name="J. Bacteriol.">
        <title>Complete Genome Sequence of the BTEX-Degrading Bacterium Pseudoxanthomonas spadix BD-a59.</title>
        <authorList>
            <person name="Lee S.H."/>
            <person name="Jin H.M."/>
            <person name="Lee H.J."/>
            <person name="Kim J.M."/>
            <person name="Jeon C.O."/>
        </authorList>
    </citation>
    <scope>NUCLEOTIDE SEQUENCE [LARGE SCALE GENOMIC DNA]</scope>
    <source>
        <strain evidence="2 3">BD-a59</strain>
    </source>
</reference>
<accession>G7UU01</accession>
<proteinExistence type="predicted"/>
<keyword evidence="3" id="KW-1185">Reference proteome</keyword>
<evidence type="ECO:0000259" key="1">
    <source>
        <dbReference type="Pfam" id="PF06114"/>
    </source>
</evidence>
<dbReference type="InterPro" id="IPR010359">
    <property type="entry name" value="IrrE_HExxH"/>
</dbReference>
<dbReference type="STRING" id="1045855.DSC_13955"/>
<evidence type="ECO:0000313" key="2">
    <source>
        <dbReference type="EMBL" id="AER57435.1"/>
    </source>
</evidence>
<evidence type="ECO:0000313" key="3">
    <source>
        <dbReference type="Proteomes" id="UP000005870"/>
    </source>
</evidence>
<dbReference type="PANTHER" id="PTHR43236">
    <property type="entry name" value="ANTITOXIN HIGA1"/>
    <property type="match status" value="1"/>
</dbReference>
<feature type="domain" description="IrrE N-terminal-like" evidence="1">
    <location>
        <begin position="148"/>
        <end position="225"/>
    </location>
</feature>
<dbReference type="PANTHER" id="PTHR43236:SF1">
    <property type="entry name" value="BLL7220 PROTEIN"/>
    <property type="match status" value="1"/>
</dbReference>
<gene>
    <name evidence="2" type="ordered locus">DSC_13955</name>
</gene>
<dbReference type="Proteomes" id="UP000005870">
    <property type="component" value="Chromosome"/>
</dbReference>
<organism evidence="2 3">
    <name type="scientific">Pseudoxanthomonas spadix (strain BD-a59)</name>
    <dbReference type="NCBI Taxonomy" id="1045855"/>
    <lineage>
        <taxon>Bacteria</taxon>
        <taxon>Pseudomonadati</taxon>
        <taxon>Pseudomonadota</taxon>
        <taxon>Gammaproteobacteria</taxon>
        <taxon>Lysobacterales</taxon>
        <taxon>Lysobacteraceae</taxon>
        <taxon>Pseudoxanthomonas</taxon>
    </lineage>
</organism>
<sequence length="298" mass="33786">MKYFKGSKLNARRSLLENPYAHLEQLEDPIPMYSTEADVVSASRRSPKNQYAQLDGDGRLSATSPFAGEARRSVDSFENVERIAIDLQRNIWHERNRLWPNGVPKSAMAMLDPSKASAFLGYEFEVADTLGVYSDRPGKIAVAGQIDRIKRQIRISAEFDTPVQMFTAAHEVGHLLLHPHLNHLHRDRGLNGFGVARDRVELEADKFAVYFLLPEKLVRKEFESSFITNAFFLTEETAYALLGKPSHEFGKLLGNRRKLSRYLASAKSYNGLNFYSMAERFSVTVETMAIRLEELGIV</sequence>
<dbReference type="AlphaFoldDB" id="G7UU01"/>
<protein>
    <recommendedName>
        <fullName evidence="1">IrrE N-terminal-like domain-containing protein</fullName>
    </recommendedName>
</protein>
<name>G7UU01_PSEUP</name>
<dbReference type="Gene3D" id="1.10.10.2910">
    <property type="match status" value="1"/>
</dbReference>
<dbReference type="Pfam" id="PF06114">
    <property type="entry name" value="Peptidase_M78"/>
    <property type="match status" value="1"/>
</dbReference>
<dbReference type="eggNOG" id="COG2856">
    <property type="taxonomic scope" value="Bacteria"/>
</dbReference>